<evidence type="ECO:0000313" key="1">
    <source>
        <dbReference type="EMBL" id="HHL43047.1"/>
    </source>
</evidence>
<proteinExistence type="predicted"/>
<accession>A0A7C5R7J9</accession>
<name>A0A7C5R7J9_9PROT</name>
<dbReference type="Proteomes" id="UP000885830">
    <property type="component" value="Unassembled WGS sequence"/>
</dbReference>
<gene>
    <name evidence="1" type="ORF">ENJ42_05470</name>
</gene>
<comment type="caution">
    <text evidence="1">The sequence shown here is derived from an EMBL/GenBank/DDBJ whole genome shotgun (WGS) entry which is preliminary data.</text>
</comment>
<sequence>MITSDDIITLKDIKEYNDLWYSSAQEVDPAVLEGHWRDVLTPFAKGKDWLYELTLQHQQRTGQLLMNGGELGLGCKLHDGTLSLSYICYLFQEVQGQVIEIPRMFKGGNPSDPDYQDRIDRVNAKLTKERGYTVKLNERHLSLPEPIRLAYYHRFNGLNIPNHPAIGICPQILPYPTNSWDPIENLLGDLRLKKKYLPLIDEMFPDTMPEAKDLGYEFRAFLNSWGSFIGKKRTDGDQLFVKTKGRDGVVYYLRDADVPNLMVLTDPAEAIDQYCEFHLLRKEGRFDFRPWAAPYTG</sequence>
<reference evidence="1" key="1">
    <citation type="journal article" date="2020" name="mSystems">
        <title>Genome- and Community-Level Interaction Insights into Carbon Utilization and Element Cycling Functions of Hydrothermarchaeota in Hydrothermal Sediment.</title>
        <authorList>
            <person name="Zhou Z."/>
            <person name="Liu Y."/>
            <person name="Xu W."/>
            <person name="Pan J."/>
            <person name="Luo Z.H."/>
            <person name="Li M."/>
        </authorList>
    </citation>
    <scope>NUCLEOTIDE SEQUENCE [LARGE SCALE GENOMIC DNA]</scope>
    <source>
        <strain evidence="1">HyVt-485</strain>
    </source>
</reference>
<dbReference type="AlphaFoldDB" id="A0A7C5R7J9"/>
<dbReference type="EMBL" id="DRMJ01000277">
    <property type="protein sequence ID" value="HHL43047.1"/>
    <property type="molecule type" value="Genomic_DNA"/>
</dbReference>
<organism evidence="1">
    <name type="scientific">Hellea balneolensis</name>
    <dbReference type="NCBI Taxonomy" id="287478"/>
    <lineage>
        <taxon>Bacteria</taxon>
        <taxon>Pseudomonadati</taxon>
        <taxon>Pseudomonadota</taxon>
        <taxon>Alphaproteobacteria</taxon>
        <taxon>Maricaulales</taxon>
        <taxon>Robiginitomaculaceae</taxon>
        <taxon>Hellea</taxon>
    </lineage>
</organism>
<protein>
    <submittedName>
        <fullName evidence="1">Uncharacterized protein</fullName>
    </submittedName>
</protein>